<proteinExistence type="predicted"/>
<dbReference type="Proteomes" id="UP000198729">
    <property type="component" value="Unassembled WGS sequence"/>
</dbReference>
<dbReference type="AlphaFoldDB" id="A0A1G5SET5"/>
<accession>A0A1G5SET5</accession>
<dbReference type="Gene3D" id="3.40.50.410">
    <property type="entry name" value="von Willebrand factor, type A domain"/>
    <property type="match status" value="1"/>
</dbReference>
<reference evidence="3 4" key="1">
    <citation type="submission" date="2016-10" db="EMBL/GenBank/DDBJ databases">
        <authorList>
            <person name="de Groot N.N."/>
        </authorList>
    </citation>
    <scope>NUCLEOTIDE SEQUENCE [LARGE SCALE GENOMIC DNA]</scope>
    <source>
        <strain evidence="3">1</strain>
    </source>
</reference>
<keyword evidence="1" id="KW-0732">Signal</keyword>
<evidence type="ECO:0000313" key="3">
    <source>
        <dbReference type="EMBL" id="SCZ85360.1"/>
    </source>
</evidence>
<keyword evidence="4" id="KW-1185">Reference proteome</keyword>
<dbReference type="RefSeq" id="WP_218121025.1">
    <property type="nucleotide sequence ID" value="NZ_FMWO01000044.1"/>
</dbReference>
<name>A0A1G5SET5_9PROT</name>
<dbReference type="SUPFAM" id="SSF53300">
    <property type="entry name" value="vWA-like"/>
    <property type="match status" value="1"/>
</dbReference>
<evidence type="ECO:0000256" key="1">
    <source>
        <dbReference type="SAM" id="SignalP"/>
    </source>
</evidence>
<dbReference type="STRING" id="51642.NSMM_370139"/>
<sequence length="273" mass="28635">MQYKKIFSAIAVCSSLFAASLNAAPILSDVIFIVDESGSMGNVQANLRNNIGLFASILTGTGQVNAQYGLVGYGSRTVVPRMLTNLTDPTAFAIAAQGLRTNGGTEPGYTATAFALNALDGQTSLFSFRTNAVKNIIILTDEPSNGDTTARGTVGGSAVSSVVLDNLLTDNNALYNGVLRGTGTINSYSTLIDDHSGAVFNLNLFNTTDQTIVQSFVTDFAKRKLQEIIDFCSLNPNDPACSGGNQIPEPASLALLGLGLVGLVAARRRNLLM</sequence>
<gene>
    <name evidence="3" type="ORF">NSMM_370139</name>
</gene>
<dbReference type="InterPro" id="IPR036465">
    <property type="entry name" value="vWFA_dom_sf"/>
</dbReference>
<dbReference type="SMART" id="SM00327">
    <property type="entry name" value="VWA"/>
    <property type="match status" value="1"/>
</dbReference>
<dbReference type="Pfam" id="PF00092">
    <property type="entry name" value="VWA"/>
    <property type="match status" value="1"/>
</dbReference>
<feature type="domain" description="VWFA" evidence="2">
    <location>
        <begin position="29"/>
        <end position="220"/>
    </location>
</feature>
<evidence type="ECO:0000313" key="4">
    <source>
        <dbReference type="Proteomes" id="UP000198729"/>
    </source>
</evidence>
<dbReference type="NCBIfam" id="TIGR02595">
    <property type="entry name" value="PEP_CTERM"/>
    <property type="match status" value="1"/>
</dbReference>
<dbReference type="EMBL" id="FMWO01000044">
    <property type="protein sequence ID" value="SCZ85360.1"/>
    <property type="molecule type" value="Genomic_DNA"/>
</dbReference>
<dbReference type="InterPro" id="IPR002035">
    <property type="entry name" value="VWF_A"/>
</dbReference>
<evidence type="ECO:0000259" key="2">
    <source>
        <dbReference type="PROSITE" id="PS50234"/>
    </source>
</evidence>
<feature type="signal peptide" evidence="1">
    <location>
        <begin position="1"/>
        <end position="23"/>
    </location>
</feature>
<dbReference type="PROSITE" id="PS50234">
    <property type="entry name" value="VWFA"/>
    <property type="match status" value="1"/>
</dbReference>
<dbReference type="InterPro" id="IPR013424">
    <property type="entry name" value="Ice-binding_C"/>
</dbReference>
<organism evidence="3 4">
    <name type="scientific">Nitrosomonas mobilis</name>
    <dbReference type="NCBI Taxonomy" id="51642"/>
    <lineage>
        <taxon>Bacteria</taxon>
        <taxon>Pseudomonadati</taxon>
        <taxon>Pseudomonadota</taxon>
        <taxon>Betaproteobacteria</taxon>
        <taxon>Nitrosomonadales</taxon>
        <taxon>Nitrosomonadaceae</taxon>
        <taxon>Nitrosomonas</taxon>
    </lineage>
</organism>
<dbReference type="Pfam" id="PF07589">
    <property type="entry name" value="PEP-CTERM"/>
    <property type="match status" value="1"/>
</dbReference>
<protein>
    <recommendedName>
        <fullName evidence="2">VWFA domain-containing protein</fullName>
    </recommendedName>
</protein>
<feature type="chain" id="PRO_5011437460" description="VWFA domain-containing protein" evidence="1">
    <location>
        <begin position="24"/>
        <end position="273"/>
    </location>
</feature>